<sequence>MVVGVGLTSPAAPDGPAAGGHPSRADLVLPIGQHHPSAHGAFRLRLRVEDDVVVAAEPVAGYMHRGAEKLFEVRDYRQVIVLANRHDWLSAFANELGVVLAVERMLGIEVPERAVWARTLLAELNRVLASLMFLASPPDPARPDGATATYPDVLALRETLQAVLEEASGGRVHFMFNRVGGLKEDLPEGWTARARAAVAHVRSQWPAVEAASVADERFRSALRGVGVLPRATALAYGVSGPVARASGIGADLRRDAPYLAYAELDVPLVTRGEGDCLARFEVLAEQARVALDLADACLDRVEALPAGPVDVRLPKVLTVPEGSAYAVTENPLGLNGYYLVSRGEKVPWRLKLRSASFGNVQSLEALLPGCRLEHLVPVLCSVFFVTGDMDR</sequence>
<dbReference type="InterPro" id="IPR029014">
    <property type="entry name" value="NiFe-Hase_large"/>
</dbReference>
<keyword evidence="5 6" id="KW-0520">NAD</keyword>
<name>A0ABX0H1Z5_9ACTN</name>
<evidence type="ECO:0000256" key="3">
    <source>
        <dbReference type="ARBA" id="ARBA00022719"/>
    </source>
</evidence>
<evidence type="ECO:0000256" key="6">
    <source>
        <dbReference type="RuleBase" id="RU003685"/>
    </source>
</evidence>
<dbReference type="Gene3D" id="1.10.645.10">
    <property type="entry name" value="Cytochrome-c3 Hydrogenase, chain B"/>
    <property type="match status" value="1"/>
</dbReference>
<dbReference type="InterPro" id="IPR022885">
    <property type="entry name" value="NDH1_su_D/H"/>
</dbReference>
<dbReference type="PANTHER" id="PTHR11993:SF10">
    <property type="entry name" value="NADH DEHYDROGENASE [UBIQUINONE] IRON-SULFUR PROTEIN 2, MITOCHONDRIAL"/>
    <property type="match status" value="1"/>
</dbReference>
<dbReference type="EMBL" id="JAANNP010000059">
    <property type="protein sequence ID" value="NHC15830.1"/>
    <property type="molecule type" value="Genomic_DNA"/>
</dbReference>
<dbReference type="RefSeq" id="WP_166284326.1">
    <property type="nucleotide sequence ID" value="NZ_JAANNP010000059.1"/>
</dbReference>
<reference evidence="9 10" key="1">
    <citation type="submission" date="2020-03" db="EMBL/GenBank/DDBJ databases">
        <title>Two novel Motilibacter sp.</title>
        <authorList>
            <person name="Liu S."/>
        </authorList>
    </citation>
    <scope>NUCLEOTIDE SEQUENCE [LARGE SCALE GENOMIC DNA]</scope>
    <source>
        <strain evidence="9 10">E257</strain>
    </source>
</reference>
<accession>A0ABX0H1Z5</accession>
<dbReference type="Proteomes" id="UP000800981">
    <property type="component" value="Unassembled WGS sequence"/>
</dbReference>
<dbReference type="InterPro" id="IPR001135">
    <property type="entry name" value="NADH_Q_OxRdtase_suD"/>
</dbReference>
<dbReference type="SUPFAM" id="SSF56762">
    <property type="entry name" value="HydB/Nqo4-like"/>
    <property type="match status" value="1"/>
</dbReference>
<feature type="region of interest" description="Disordered" evidence="7">
    <location>
        <begin position="1"/>
        <end position="23"/>
    </location>
</feature>
<keyword evidence="4 6" id="KW-1278">Translocase</keyword>
<feature type="domain" description="NADH-quinone oxidoreductase subunit D" evidence="8">
    <location>
        <begin position="317"/>
        <end position="391"/>
    </location>
</feature>
<evidence type="ECO:0000256" key="2">
    <source>
        <dbReference type="ARBA" id="ARBA00022448"/>
    </source>
</evidence>
<evidence type="ECO:0000256" key="4">
    <source>
        <dbReference type="ARBA" id="ARBA00022967"/>
    </source>
</evidence>
<evidence type="ECO:0000259" key="8">
    <source>
        <dbReference type="Pfam" id="PF00346"/>
    </source>
</evidence>
<proteinExistence type="inferred from homology"/>
<keyword evidence="3" id="KW-0874">Quinone</keyword>
<gene>
    <name evidence="9" type="ORF">G9H71_18775</name>
</gene>
<dbReference type="PANTHER" id="PTHR11993">
    <property type="entry name" value="NADH-UBIQUINONE OXIDOREDUCTASE 49 KDA SUBUNIT"/>
    <property type="match status" value="1"/>
</dbReference>
<evidence type="ECO:0000313" key="9">
    <source>
        <dbReference type="EMBL" id="NHC15830.1"/>
    </source>
</evidence>
<feature type="domain" description="NADH-quinone oxidoreductase subunit D" evidence="8">
    <location>
        <begin position="149"/>
        <end position="315"/>
    </location>
</feature>
<comment type="similarity">
    <text evidence="1 6">Belongs to the complex I 49 kDa subunit family.</text>
</comment>
<keyword evidence="2 6" id="KW-0813">Transport</keyword>
<dbReference type="PROSITE" id="PS00535">
    <property type="entry name" value="COMPLEX1_49K"/>
    <property type="match status" value="1"/>
</dbReference>
<evidence type="ECO:0000313" key="10">
    <source>
        <dbReference type="Proteomes" id="UP000800981"/>
    </source>
</evidence>
<protein>
    <submittedName>
        <fullName evidence="9">NADH-quinone oxidoreductase subunit D</fullName>
    </submittedName>
</protein>
<evidence type="ECO:0000256" key="7">
    <source>
        <dbReference type="SAM" id="MobiDB-lite"/>
    </source>
</evidence>
<keyword evidence="10" id="KW-1185">Reference proteome</keyword>
<evidence type="ECO:0000256" key="5">
    <source>
        <dbReference type="ARBA" id="ARBA00023027"/>
    </source>
</evidence>
<dbReference type="InterPro" id="IPR014029">
    <property type="entry name" value="NADH_UbQ_OxRdtase_49kDa_CS"/>
</dbReference>
<evidence type="ECO:0000256" key="1">
    <source>
        <dbReference type="ARBA" id="ARBA00005769"/>
    </source>
</evidence>
<dbReference type="Pfam" id="PF00346">
    <property type="entry name" value="Complex1_49kDa"/>
    <property type="match status" value="2"/>
</dbReference>
<comment type="caution">
    <text evidence="9">The sequence shown here is derived from an EMBL/GenBank/DDBJ whole genome shotgun (WGS) entry which is preliminary data.</text>
</comment>
<organism evidence="9 10">
    <name type="scientific">Motilibacter deserti</name>
    <dbReference type="NCBI Taxonomy" id="2714956"/>
    <lineage>
        <taxon>Bacteria</taxon>
        <taxon>Bacillati</taxon>
        <taxon>Actinomycetota</taxon>
        <taxon>Actinomycetes</taxon>
        <taxon>Motilibacterales</taxon>
        <taxon>Motilibacteraceae</taxon>
        <taxon>Motilibacter</taxon>
    </lineage>
</organism>
<feature type="compositionally biased region" description="Low complexity" evidence="7">
    <location>
        <begin position="10"/>
        <end position="22"/>
    </location>
</feature>